<keyword evidence="4 6" id="KW-1133">Transmembrane helix</keyword>
<evidence type="ECO:0000256" key="1">
    <source>
        <dbReference type="ARBA" id="ARBA00004651"/>
    </source>
</evidence>
<dbReference type="AlphaFoldDB" id="A0A7W9GU93"/>
<evidence type="ECO:0000256" key="3">
    <source>
        <dbReference type="ARBA" id="ARBA00022692"/>
    </source>
</evidence>
<evidence type="ECO:0000256" key="4">
    <source>
        <dbReference type="ARBA" id="ARBA00022989"/>
    </source>
</evidence>
<accession>A0A7W9GU93</accession>
<feature type="transmembrane region" description="Helical" evidence="6">
    <location>
        <begin position="35"/>
        <end position="54"/>
    </location>
</feature>
<dbReference type="InterPro" id="IPR016174">
    <property type="entry name" value="Di-haem_cyt_TM"/>
</dbReference>
<dbReference type="GO" id="GO:0005886">
    <property type="term" value="C:plasma membrane"/>
    <property type="evidence" value="ECO:0007669"/>
    <property type="project" value="UniProtKB-SubCell"/>
</dbReference>
<dbReference type="GO" id="GO:0022904">
    <property type="term" value="P:respiratory electron transport chain"/>
    <property type="evidence" value="ECO:0007669"/>
    <property type="project" value="InterPro"/>
</dbReference>
<dbReference type="GO" id="GO:0009055">
    <property type="term" value="F:electron transfer activity"/>
    <property type="evidence" value="ECO:0007669"/>
    <property type="project" value="InterPro"/>
</dbReference>
<keyword evidence="2" id="KW-1003">Cell membrane</keyword>
<gene>
    <name evidence="8" type="ORF">HD601_004704</name>
</gene>
<evidence type="ECO:0000259" key="7">
    <source>
        <dbReference type="Pfam" id="PF01292"/>
    </source>
</evidence>
<evidence type="ECO:0000313" key="8">
    <source>
        <dbReference type="EMBL" id="MBB5790129.1"/>
    </source>
</evidence>
<dbReference type="EMBL" id="JACHMM010000001">
    <property type="protein sequence ID" value="MBB5790129.1"/>
    <property type="molecule type" value="Genomic_DNA"/>
</dbReference>
<protein>
    <submittedName>
        <fullName evidence="8">Cytochrome b561</fullName>
    </submittedName>
</protein>
<feature type="transmembrane region" description="Helical" evidence="6">
    <location>
        <begin position="125"/>
        <end position="147"/>
    </location>
</feature>
<keyword evidence="9" id="KW-1185">Reference proteome</keyword>
<organism evidence="8 9">
    <name type="scientific">Jiangella mangrovi</name>
    <dbReference type="NCBI Taxonomy" id="1524084"/>
    <lineage>
        <taxon>Bacteria</taxon>
        <taxon>Bacillati</taxon>
        <taxon>Actinomycetota</taxon>
        <taxon>Actinomycetes</taxon>
        <taxon>Jiangellales</taxon>
        <taxon>Jiangellaceae</taxon>
        <taxon>Jiangella</taxon>
    </lineage>
</organism>
<feature type="transmembrane region" description="Helical" evidence="6">
    <location>
        <begin position="81"/>
        <end position="99"/>
    </location>
</feature>
<name>A0A7W9GU93_9ACTN</name>
<dbReference type="InterPro" id="IPR011577">
    <property type="entry name" value="Cyt_b561_bac/Ni-Hgenase"/>
</dbReference>
<dbReference type="RefSeq" id="WP_184825963.1">
    <property type="nucleotide sequence ID" value="NZ_JACHMM010000001.1"/>
</dbReference>
<dbReference type="SUPFAM" id="SSF81342">
    <property type="entry name" value="Transmembrane di-heme cytochromes"/>
    <property type="match status" value="1"/>
</dbReference>
<reference evidence="8 9" key="1">
    <citation type="submission" date="2020-08" db="EMBL/GenBank/DDBJ databases">
        <title>Sequencing the genomes of 1000 actinobacteria strains.</title>
        <authorList>
            <person name="Klenk H.-P."/>
        </authorList>
    </citation>
    <scope>NUCLEOTIDE SEQUENCE [LARGE SCALE GENOMIC DNA]</scope>
    <source>
        <strain evidence="8 9">DSM 102122</strain>
    </source>
</reference>
<dbReference type="Pfam" id="PF01292">
    <property type="entry name" value="Ni_hydr_CYTB"/>
    <property type="match status" value="1"/>
</dbReference>
<proteinExistence type="predicted"/>
<evidence type="ECO:0000313" key="9">
    <source>
        <dbReference type="Proteomes" id="UP000542813"/>
    </source>
</evidence>
<evidence type="ECO:0000256" key="5">
    <source>
        <dbReference type="ARBA" id="ARBA00023136"/>
    </source>
</evidence>
<keyword evidence="3 6" id="KW-0812">Transmembrane</keyword>
<feature type="domain" description="Cytochrome b561 bacterial/Ni-hydrogenase" evidence="7">
    <location>
        <begin position="3"/>
        <end position="155"/>
    </location>
</feature>
<dbReference type="Proteomes" id="UP000542813">
    <property type="component" value="Unassembled WGS sequence"/>
</dbReference>
<comment type="subcellular location">
    <subcellularLocation>
        <location evidence="1">Cell membrane</location>
        <topology evidence="1">Multi-pass membrane protein</topology>
    </subcellularLocation>
</comment>
<evidence type="ECO:0000256" key="6">
    <source>
        <dbReference type="SAM" id="Phobius"/>
    </source>
</evidence>
<keyword evidence="5 6" id="KW-0472">Membrane</keyword>
<sequence length="156" mass="17052">MAALVLQFTIGYGIDAVSAWVTGTDDSDSDEAAVFVHGWLGGVIVVLTLVRLAWRAGTPLPPWSSRLTDGDRRVEAWVERLMYAALFVVPASGFALLYLSGEERDVAEDREWQPPFDVVSDDTALAVHVGGHVVLYAALAVHVGLALRRRTLTRMF</sequence>
<evidence type="ECO:0000256" key="2">
    <source>
        <dbReference type="ARBA" id="ARBA00022475"/>
    </source>
</evidence>
<comment type="caution">
    <text evidence="8">The sequence shown here is derived from an EMBL/GenBank/DDBJ whole genome shotgun (WGS) entry which is preliminary data.</text>
</comment>